<evidence type="ECO:0000313" key="2">
    <source>
        <dbReference type="EMBL" id="PIP60338.1"/>
    </source>
</evidence>
<evidence type="ECO:0000313" key="3">
    <source>
        <dbReference type="Proteomes" id="UP000231581"/>
    </source>
</evidence>
<dbReference type="Proteomes" id="UP000231581">
    <property type="component" value="Unassembled WGS sequence"/>
</dbReference>
<accession>A0A2H0BTM0</accession>
<dbReference type="AlphaFoldDB" id="A0A2H0BTM0"/>
<proteinExistence type="predicted"/>
<name>A0A2H0BTM0_9BACT</name>
<feature type="transmembrane region" description="Helical" evidence="1">
    <location>
        <begin position="9"/>
        <end position="33"/>
    </location>
</feature>
<evidence type="ECO:0000256" key="1">
    <source>
        <dbReference type="SAM" id="Phobius"/>
    </source>
</evidence>
<keyword evidence="1" id="KW-0472">Membrane</keyword>
<keyword evidence="1" id="KW-1133">Transmembrane helix</keyword>
<sequence length="243" mass="26220">MNQDKIQNLFIALLGVGVILLGVGVFVVSAQLASVSTSVHNIEQGTADAAKKVDDAMMKVDEMGQKADEQAMKAGSDATASQTDWTLYNSPELHFQMSRPSVGEVNLGAADYGITNQLGRIGRVFIWQTRQNELTNPDVVVYVYSTKAQLEEDFTSGGSVLGGQGLQKSTLTLNGATFQIYYGDHYCDGIGCTDQSYVAAEIEGATYSYMIEFYGDVAQDQATKLADPRNGAITQYLSSFKSS</sequence>
<dbReference type="EMBL" id="PCSZ01000069">
    <property type="protein sequence ID" value="PIP60338.1"/>
    <property type="molecule type" value="Genomic_DNA"/>
</dbReference>
<protein>
    <submittedName>
        <fullName evidence="2">Uncharacterized protein</fullName>
    </submittedName>
</protein>
<organism evidence="2 3">
    <name type="scientific">Candidatus Uhrbacteria bacterium CG22_combo_CG10-13_8_21_14_all_47_17</name>
    <dbReference type="NCBI Taxonomy" id="1975041"/>
    <lineage>
        <taxon>Bacteria</taxon>
        <taxon>Candidatus Uhriibacteriota</taxon>
    </lineage>
</organism>
<reference evidence="2 3" key="1">
    <citation type="submission" date="2017-09" db="EMBL/GenBank/DDBJ databases">
        <title>Depth-based differentiation of microbial function through sediment-hosted aquifers and enrichment of novel symbionts in the deep terrestrial subsurface.</title>
        <authorList>
            <person name="Probst A.J."/>
            <person name="Ladd B."/>
            <person name="Jarett J.K."/>
            <person name="Geller-Mcgrath D.E."/>
            <person name="Sieber C.M."/>
            <person name="Emerson J.B."/>
            <person name="Anantharaman K."/>
            <person name="Thomas B.C."/>
            <person name="Malmstrom R."/>
            <person name="Stieglmeier M."/>
            <person name="Klingl A."/>
            <person name="Woyke T."/>
            <person name="Ryan C.M."/>
            <person name="Banfield J.F."/>
        </authorList>
    </citation>
    <scope>NUCLEOTIDE SEQUENCE [LARGE SCALE GENOMIC DNA]</scope>
    <source>
        <strain evidence="2">CG22_combo_CG10-13_8_21_14_all_47_17</strain>
    </source>
</reference>
<keyword evidence="1" id="KW-0812">Transmembrane</keyword>
<gene>
    <name evidence="2" type="ORF">COX00_03760</name>
</gene>
<comment type="caution">
    <text evidence="2">The sequence shown here is derived from an EMBL/GenBank/DDBJ whole genome shotgun (WGS) entry which is preliminary data.</text>
</comment>